<evidence type="ECO:0000313" key="3">
    <source>
        <dbReference type="Proteomes" id="UP000515971"/>
    </source>
</evidence>
<evidence type="ECO:0000313" key="2">
    <source>
        <dbReference type="EMBL" id="QNN66615.1"/>
    </source>
</evidence>
<dbReference type="Proteomes" id="UP000515971">
    <property type="component" value="Chromosome"/>
</dbReference>
<gene>
    <name evidence="2" type="ORF">H9L13_07810</name>
</gene>
<dbReference type="EMBL" id="CP060718">
    <property type="protein sequence ID" value="QNN66615.1"/>
    <property type="molecule type" value="Genomic_DNA"/>
</dbReference>
<dbReference type="AlphaFoldDB" id="A0A7G9SFJ0"/>
<proteinExistence type="predicted"/>
<reference evidence="2 3" key="1">
    <citation type="submission" date="2020-08" db="EMBL/GenBank/DDBJ databases">
        <title>Genome sequence of Sphingomonas lutea KCTC 23642T.</title>
        <authorList>
            <person name="Hyun D.-W."/>
            <person name="Bae J.-W."/>
        </authorList>
    </citation>
    <scope>NUCLEOTIDE SEQUENCE [LARGE SCALE GENOMIC DNA]</scope>
    <source>
        <strain evidence="2 3">KCTC 23642</strain>
    </source>
</reference>
<feature type="region of interest" description="Disordered" evidence="1">
    <location>
        <begin position="1"/>
        <end position="37"/>
    </location>
</feature>
<evidence type="ECO:0000256" key="1">
    <source>
        <dbReference type="SAM" id="MobiDB-lite"/>
    </source>
</evidence>
<dbReference type="KEGG" id="slut:H9L13_07810"/>
<evidence type="ECO:0008006" key="4">
    <source>
        <dbReference type="Google" id="ProtNLM"/>
    </source>
</evidence>
<protein>
    <recommendedName>
        <fullName evidence="4">Lytic transglycosylase domain-containing protein</fullName>
    </recommendedName>
</protein>
<sequence>MCSGTALAQSADPLSPLPNLPSPIPPTAAPPVAAPAPQPVTPAVVVPRDWRGVFDAIYAGNWASARAGIATLPANILTPVALAELYTARGSPTVDAGSLQSLMAQAPDLPQAAQLAAMAVRRGAVTTPRSSSPSG</sequence>
<dbReference type="RefSeq" id="WP_187537207.1">
    <property type="nucleotide sequence ID" value="NZ_CP060718.1"/>
</dbReference>
<organism evidence="2 3">
    <name type="scientific">Sphingomonas lutea</name>
    <dbReference type="NCBI Taxonomy" id="1045317"/>
    <lineage>
        <taxon>Bacteria</taxon>
        <taxon>Pseudomonadati</taxon>
        <taxon>Pseudomonadota</taxon>
        <taxon>Alphaproteobacteria</taxon>
        <taxon>Sphingomonadales</taxon>
        <taxon>Sphingomonadaceae</taxon>
        <taxon>Sphingomonas</taxon>
    </lineage>
</organism>
<name>A0A7G9SFJ0_9SPHN</name>
<feature type="compositionally biased region" description="Pro residues" evidence="1">
    <location>
        <begin position="15"/>
        <end position="37"/>
    </location>
</feature>
<accession>A0A7G9SFJ0</accession>
<keyword evidence="3" id="KW-1185">Reference proteome</keyword>